<accession>A0A2J7ZZ24</accession>
<comment type="similarity">
    <text evidence="2 6">Belongs to the BI1 family.</text>
</comment>
<dbReference type="OrthoDB" id="1277691at2759"/>
<feature type="transmembrane region" description="Helical" evidence="6">
    <location>
        <begin position="213"/>
        <end position="232"/>
    </location>
</feature>
<evidence type="ECO:0000256" key="5">
    <source>
        <dbReference type="ARBA" id="ARBA00023136"/>
    </source>
</evidence>
<evidence type="ECO:0000256" key="6">
    <source>
        <dbReference type="RuleBase" id="RU004379"/>
    </source>
</evidence>
<keyword evidence="4 6" id="KW-1133">Transmembrane helix</keyword>
<feature type="transmembrane region" description="Helical" evidence="6">
    <location>
        <begin position="174"/>
        <end position="193"/>
    </location>
</feature>
<organism evidence="7 8">
    <name type="scientific">Tetrabaena socialis</name>
    <dbReference type="NCBI Taxonomy" id="47790"/>
    <lineage>
        <taxon>Eukaryota</taxon>
        <taxon>Viridiplantae</taxon>
        <taxon>Chlorophyta</taxon>
        <taxon>core chlorophytes</taxon>
        <taxon>Chlorophyceae</taxon>
        <taxon>CS clade</taxon>
        <taxon>Chlamydomonadales</taxon>
        <taxon>Tetrabaenaceae</taxon>
        <taxon>Tetrabaena</taxon>
    </lineage>
</organism>
<keyword evidence="3 6" id="KW-0812">Transmembrane</keyword>
<feature type="transmembrane region" description="Helical" evidence="6">
    <location>
        <begin position="60"/>
        <end position="78"/>
    </location>
</feature>
<evidence type="ECO:0000256" key="1">
    <source>
        <dbReference type="ARBA" id="ARBA00004141"/>
    </source>
</evidence>
<protein>
    <submittedName>
        <fullName evidence="7">Putative Bax inhibitor 1</fullName>
    </submittedName>
</protein>
<proteinExistence type="inferred from homology"/>
<dbReference type="AlphaFoldDB" id="A0A2J7ZZ24"/>
<feature type="transmembrane region" description="Helical" evidence="6">
    <location>
        <begin position="90"/>
        <end position="111"/>
    </location>
</feature>
<comment type="subcellular location">
    <subcellularLocation>
        <location evidence="1">Membrane</location>
        <topology evidence="1">Multi-pass membrane protein</topology>
    </subcellularLocation>
</comment>
<reference evidence="7 8" key="1">
    <citation type="journal article" date="2017" name="Mol. Biol. Evol.">
        <title>The 4-celled Tetrabaena socialis nuclear genome reveals the essential components for genetic control of cell number at the origin of multicellularity in the volvocine lineage.</title>
        <authorList>
            <person name="Featherston J."/>
            <person name="Arakaki Y."/>
            <person name="Hanschen E.R."/>
            <person name="Ferris P.J."/>
            <person name="Michod R.E."/>
            <person name="Olson B.J.S.C."/>
            <person name="Nozaki H."/>
            <person name="Durand P.M."/>
        </authorList>
    </citation>
    <scope>NUCLEOTIDE SEQUENCE [LARGE SCALE GENOMIC DNA]</scope>
    <source>
        <strain evidence="7 8">NIES-571</strain>
    </source>
</reference>
<feature type="transmembrane region" description="Helical" evidence="6">
    <location>
        <begin position="118"/>
        <end position="139"/>
    </location>
</feature>
<evidence type="ECO:0000256" key="3">
    <source>
        <dbReference type="ARBA" id="ARBA00022692"/>
    </source>
</evidence>
<evidence type="ECO:0000256" key="4">
    <source>
        <dbReference type="ARBA" id="ARBA00022989"/>
    </source>
</evidence>
<dbReference type="CDD" id="cd10430">
    <property type="entry name" value="BI-1"/>
    <property type="match status" value="1"/>
</dbReference>
<keyword evidence="8" id="KW-1185">Reference proteome</keyword>
<gene>
    <name evidence="7" type="ORF">TSOC_008209</name>
</gene>
<dbReference type="EMBL" id="PGGS01000299">
    <property type="protein sequence ID" value="PNH05517.1"/>
    <property type="molecule type" value="Genomic_DNA"/>
</dbReference>
<dbReference type="Pfam" id="PF01027">
    <property type="entry name" value="Bax1-I"/>
    <property type="match status" value="1"/>
</dbReference>
<evidence type="ECO:0000313" key="8">
    <source>
        <dbReference type="Proteomes" id="UP000236333"/>
    </source>
</evidence>
<evidence type="ECO:0000313" key="7">
    <source>
        <dbReference type="EMBL" id="PNH05517.1"/>
    </source>
</evidence>
<sequence>MDAVERLVGRRFDGVNLGTLMKFSHLDRPVQAHLQKVYATLTAALVVSALGCYADMQLGFAGILTFLAGFGCLAGLAMTASTPATLNTRYALLAGFSFCQGAALGKLVGMAVAINSSLVLTAFLGTSAIFCSFTLASLLSARRSFLFLGGWLASAVTCLFVVRMSSWLVGARSLGFSVELYGGLLMFSLYVLLDTQVIVEKAAMGYTDHVKAALDLLVDVLAIFARVLIILMKNQAKKAERESRRRDNKRSD</sequence>
<comment type="caution">
    <text evidence="7">The sequence shown here is derived from an EMBL/GenBank/DDBJ whole genome shotgun (WGS) entry which is preliminary data.</text>
</comment>
<name>A0A2J7ZZ24_9CHLO</name>
<feature type="transmembrane region" description="Helical" evidence="6">
    <location>
        <begin position="145"/>
        <end position="162"/>
    </location>
</feature>
<dbReference type="PANTHER" id="PTHR23291:SF32">
    <property type="entry name" value="BAX INHIBITOR 1"/>
    <property type="match status" value="1"/>
</dbReference>
<dbReference type="PANTHER" id="PTHR23291">
    <property type="entry name" value="BAX INHIBITOR-RELATED"/>
    <property type="match status" value="1"/>
</dbReference>
<dbReference type="Proteomes" id="UP000236333">
    <property type="component" value="Unassembled WGS sequence"/>
</dbReference>
<dbReference type="InterPro" id="IPR006214">
    <property type="entry name" value="Bax_inhibitor_1-related"/>
</dbReference>
<evidence type="ECO:0000256" key="2">
    <source>
        <dbReference type="ARBA" id="ARBA00010350"/>
    </source>
</evidence>
<keyword evidence="5 6" id="KW-0472">Membrane</keyword>
<dbReference type="GO" id="GO:0016020">
    <property type="term" value="C:membrane"/>
    <property type="evidence" value="ECO:0007669"/>
    <property type="project" value="UniProtKB-SubCell"/>
</dbReference>